<feature type="binding site" evidence="4">
    <location>
        <position position="89"/>
    </location>
    <ligand>
        <name>ATP</name>
        <dbReference type="ChEBI" id="CHEBI:30616"/>
    </ligand>
</feature>
<dbReference type="InterPro" id="IPR000253">
    <property type="entry name" value="FHA_dom"/>
</dbReference>
<dbReference type="Gene3D" id="3.40.50.300">
    <property type="entry name" value="P-loop containing nucleotide triphosphate hydrolases"/>
    <property type="match status" value="1"/>
</dbReference>
<dbReference type="Pfam" id="PF00069">
    <property type="entry name" value="Pkinase"/>
    <property type="match status" value="1"/>
</dbReference>
<dbReference type="GO" id="GO:0005874">
    <property type="term" value="C:microtubule"/>
    <property type="evidence" value="ECO:0007669"/>
    <property type="project" value="TreeGrafter"/>
</dbReference>
<feature type="domain" description="Dynamin-type G" evidence="11">
    <location>
        <begin position="1019"/>
        <end position="1306"/>
    </location>
</feature>
<dbReference type="PROSITE" id="PS00107">
    <property type="entry name" value="PROTEIN_KINASE_ATP"/>
    <property type="match status" value="1"/>
</dbReference>
<dbReference type="EMBL" id="JABAHT010000373">
    <property type="protein sequence ID" value="KAF4657053.1"/>
    <property type="molecule type" value="Genomic_DNA"/>
</dbReference>
<keyword evidence="1 4" id="KW-0547">Nucleotide-binding</keyword>
<dbReference type="InterPro" id="IPR030381">
    <property type="entry name" value="G_DYNAMIN_dom"/>
</dbReference>
<dbReference type="SMART" id="SM00053">
    <property type="entry name" value="DYNc"/>
    <property type="match status" value="1"/>
</dbReference>
<dbReference type="InterPro" id="IPR008984">
    <property type="entry name" value="SMAD_FHA_dom_sf"/>
</dbReference>
<keyword evidence="2 5" id="KW-0342">GTP-binding</keyword>
<dbReference type="FunFam" id="3.40.50.300:FF:001027">
    <property type="entry name" value="dynamin-related protein 3A"/>
    <property type="match status" value="1"/>
</dbReference>
<dbReference type="Gene3D" id="1.10.510.10">
    <property type="entry name" value="Transferase(Phosphotransferase) domain 1"/>
    <property type="match status" value="1"/>
</dbReference>
<dbReference type="SUPFAM" id="SSF49879">
    <property type="entry name" value="SMAD/FHA domain"/>
    <property type="match status" value="1"/>
</dbReference>
<dbReference type="GO" id="GO:0005525">
    <property type="term" value="F:GTP binding"/>
    <property type="evidence" value="ECO:0007669"/>
    <property type="project" value="UniProtKB-KW"/>
</dbReference>
<reference evidence="12 13" key="1">
    <citation type="submission" date="2020-04" db="EMBL/GenBank/DDBJ databases">
        <title>Perkinsus olseni comparative genomics.</title>
        <authorList>
            <person name="Bogema D.R."/>
        </authorList>
    </citation>
    <scope>NUCLEOTIDE SEQUENCE [LARGE SCALE GENOMIC DNA]</scope>
    <source>
        <strain evidence="12">ATCC PRA-179</strain>
    </source>
</reference>
<feature type="region of interest" description="Disordered" evidence="6">
    <location>
        <begin position="1556"/>
        <end position="1598"/>
    </location>
</feature>
<dbReference type="InterPro" id="IPR011009">
    <property type="entry name" value="Kinase-like_dom_sf"/>
</dbReference>
<comment type="similarity">
    <text evidence="5">Belongs to the TRAFAC class dynamin-like GTPase superfamily. Dynamin/Fzo/YdjA family.</text>
</comment>
<feature type="compositionally biased region" description="Polar residues" evidence="6">
    <location>
        <begin position="1570"/>
        <end position="1582"/>
    </location>
</feature>
<feature type="compositionally biased region" description="Gly residues" evidence="6">
    <location>
        <begin position="1"/>
        <end position="15"/>
    </location>
</feature>
<feature type="region of interest" description="Disordered" evidence="6">
    <location>
        <begin position="441"/>
        <end position="491"/>
    </location>
</feature>
<dbReference type="Gene3D" id="2.60.200.20">
    <property type="match status" value="1"/>
</dbReference>
<dbReference type="InterPro" id="IPR022812">
    <property type="entry name" value="Dynamin"/>
</dbReference>
<dbReference type="InterPro" id="IPR000375">
    <property type="entry name" value="Dynamin_stalk"/>
</dbReference>
<dbReference type="InterPro" id="IPR000719">
    <property type="entry name" value="Prot_kinase_dom"/>
</dbReference>
<dbReference type="PROSITE" id="PS50011">
    <property type="entry name" value="PROTEIN_KINASE_DOM"/>
    <property type="match status" value="1"/>
</dbReference>
<feature type="region of interest" description="Disordered" evidence="6">
    <location>
        <begin position="1612"/>
        <end position="1655"/>
    </location>
</feature>
<evidence type="ECO:0000256" key="3">
    <source>
        <dbReference type="PROSITE-ProRule" id="PRU00723"/>
    </source>
</evidence>
<sequence>MYGGGDRGGVYGAEGSGTPPSAADGGVAVSIIEQLEVKPTLGHQPLIPPKTEFAGKYSAVRRLGYGTFSEIYLGAEIGADSTVPPIALKVEKPLRCVPRVLTYEAKVMQWLKRHDPSIAIPQVYFLGTDMVIVPWGPSYPTTVVAMQLCPGESLSVVRRRIGKFSPFSLAALGRGMLDTLHRMHKLGYIHRDVKPSNWLVSSSTEDSAGGPPPKLECLLIDFGLAKRVDATHPSEEDRTIYAADDQPPRTTQAHSFRGTTNYVSPGGGHLTYIDDYWSLVFVFLDLALGGLPWKSLERTSSDEIGSSGEPLTQREKVAEIKRDLVRYATYRAKDSPALACFAGPRVSSLPQKSSPPAEVFESVPTELLELVALVDVASSRVVSMAGSGGEDAAAKAAATLMDGLYKTMDDILLRLLNRLGRGTTTDPVAIAERVHGELMVQNPLAPPPPVHHSRRSTASNSASSMEDGSDRSRERSHGPPPPLTSPSDLTDDVTLVPADTIIKCLAEDYRASVDGRLDHVLDRVITTDRVPGVLRRHDVEIELTDKLSRDNVRLMCALFQAQDLSNIGKMELEDHGQPLCLWYLFRGSCPLGESCPLKHPQALQWGTEPGKQASRLCADQILTGRCRDPMRCTRVHKLGAEEVEDYLMTGRIPRKEGASLPEPVLRPPPPFFPHMPPKRKRSGSYAAYHHQQQQQQQQQMQGYGGAPGMVSEAGATAGNGGRRAAGGGGELLLGVSMGKLFVGYAVLDFDTKGPVKFGLIDVRDFTDVHQRADQVTSALRAVKEEREAEFAADHPEAAAAVQWHIGYQEHLHGFPHKPGATQRKYLDGLKLHGIVQHDLHRVFNQPGVEPPRVKIFPVASRVARRFMGVDNVGQPSRLELHKMAVEEIPDFPSLYHQNGQLNECVYYMSDAWAVAAYTKQLVQAARFQADTAAFDRMKASVMKNNKHIKELIEARDAAKTRRIARDLDDVINSRVEKLATDMWMKSRRKAERAAERSEELIPVINRLQDLLSTVGLHVTLDLPQLAVVGCQSVGKTSVLEALVGRDFLPRGTGIVTRRPLILQLRNTTKDQVVGPTIKAGSGGGGDKTAKEWGEFSHCPNKKFSDFAEIRREIQEDTERLCGASKGVSPEPICLKIFSPYVIDLTLIDLPGITKVPVGDQPLDVEARIKDMVLSYISKPNCIILAVTAANTDLANSDSLQLARQVDPSGDRTMGVITKMDCMDEGTDALDMINGKVYPLRQGYVGVVCRSQKDIQSGVTIRESIKNEEAFFKKHEAYRHIAAHCGTAYMARQLHRILMTHIREALPGLRDRVNAMLHEHEQEMADYGNDLSGGMLDHTQAGNVLLQLFTKFSRCFADCIEGRNNSNRHDIIDGAPLSAIVGGARIHYIFFDVFGAAVNQFDPFDGLTDHDIRTSIRNANGPKSPLFVPEAAFETLVKGQINKLLSPSLQCAELVHAELTKCLSVTIRSIPEFRRFDKLRARVYDVVRSVLASCLAPTKEMIRNLIRIETGYINTNHPDFIGGSRAISACSMAYSSESPRYALDATAAAGFHFSKGDPPMSAMDPPPSLSECGSTAPDGSQPPTVADPPPLEGGATASRSGIFGFWRGNSASNGASAIRRDDHSRHSDSEAAGPSPMSPRVNGGAGSAISVSGLAPTNPPQGSGGLLWSLGPLRSAAAATPMMGARLERDNSITSLSGIRLAAPPPVVSVHSSQLSEKERIETDIIKSLIASYLNIVKRSISDLVPKAVMCFMVNTFGADMVLHRELVTQLYKEDLFSELLNEAPEIAQGRAHCAEAIRILRQAAEGATTVGRTYSDILVTKDNTVSRKQCEFVVDAKSPQSRPMLHLKDLSRYNTTYRNGDDVSTPDRSVVLSSGDFIKIGSASEGFEPGDAGVCEEAGLQVVNGLDNATHLLVPGEANPCDSPVLSAVVLGKPILSSTVAEFLKNGGKCLNLTTVVAEMAASIGTGKVGECFLRWLTTSYRPVVSTASCSPECGELLNRYLSAARQGTNRRQLFAGLNFLLQSDESRRHLEQPLRRTSACLTASPDAAVKTTVFVGGAKPSPSHVAQLLQHRKAYYATIEQVAMAILSDEGAGQFGVLATADVIEAEQEPGRVESGQLRSRVSLRPRGRPADDSSYEHAGGGSPGACSETVEGLQTPTPPPRQRSSRRSPYTDLINKSPALSGSGGWHPKRPRKSDEPTAGAPEEGSRPIPVVECAQNVPTATHRESTAVPAGGVNFKAFHHRRGCRPTGAVPVRKEPVRLVTFTPDLADGFGDGDDDMRLFDEVPHLRQRYLTRRR</sequence>
<feature type="compositionally biased region" description="Basic and acidic residues" evidence="6">
    <location>
        <begin position="468"/>
        <end position="477"/>
    </location>
</feature>
<keyword evidence="4" id="KW-0067">ATP-binding</keyword>
<dbReference type="SMART" id="SM00302">
    <property type="entry name" value="GED"/>
    <property type="match status" value="1"/>
</dbReference>
<dbReference type="InterPro" id="IPR003130">
    <property type="entry name" value="GED"/>
</dbReference>
<keyword evidence="3" id="KW-0479">Metal-binding</keyword>
<evidence type="ECO:0000256" key="1">
    <source>
        <dbReference type="ARBA" id="ARBA00022741"/>
    </source>
</evidence>
<evidence type="ECO:0000256" key="5">
    <source>
        <dbReference type="RuleBase" id="RU003932"/>
    </source>
</evidence>
<dbReference type="SUPFAM" id="SSF52540">
    <property type="entry name" value="P-loop containing nucleoside triphosphate hydrolases"/>
    <property type="match status" value="1"/>
</dbReference>
<dbReference type="InterPro" id="IPR020850">
    <property type="entry name" value="GED_dom"/>
</dbReference>
<dbReference type="Gene3D" id="4.10.1000.10">
    <property type="entry name" value="Zinc finger, CCCH-type"/>
    <property type="match status" value="1"/>
</dbReference>
<dbReference type="Pfam" id="PF00350">
    <property type="entry name" value="Dynamin_N"/>
    <property type="match status" value="1"/>
</dbReference>
<dbReference type="PROSITE" id="PS50006">
    <property type="entry name" value="FHA_DOMAIN"/>
    <property type="match status" value="1"/>
</dbReference>
<feature type="compositionally biased region" description="Pro residues" evidence="6">
    <location>
        <begin position="664"/>
        <end position="675"/>
    </location>
</feature>
<evidence type="ECO:0000313" key="12">
    <source>
        <dbReference type="EMBL" id="KAF4657053.1"/>
    </source>
</evidence>
<feature type="zinc finger region" description="C3H1-type" evidence="3">
    <location>
        <begin position="574"/>
        <end position="602"/>
    </location>
</feature>
<evidence type="ECO:0000259" key="7">
    <source>
        <dbReference type="PROSITE" id="PS50006"/>
    </source>
</evidence>
<feature type="region of interest" description="Disordered" evidence="6">
    <location>
        <begin position="2109"/>
        <end position="2209"/>
    </location>
</feature>
<dbReference type="InterPro" id="IPR045063">
    <property type="entry name" value="Dynamin_N"/>
</dbReference>
<evidence type="ECO:0000256" key="2">
    <source>
        <dbReference type="ARBA" id="ARBA00023134"/>
    </source>
</evidence>
<evidence type="ECO:0000259" key="9">
    <source>
        <dbReference type="PROSITE" id="PS50103"/>
    </source>
</evidence>
<feature type="compositionally biased region" description="Basic and acidic residues" evidence="6">
    <location>
        <begin position="1617"/>
        <end position="1628"/>
    </location>
</feature>
<accession>A0A7J6LCZ7</accession>
<dbReference type="PROSITE" id="PS51388">
    <property type="entry name" value="GED"/>
    <property type="match status" value="1"/>
</dbReference>
<feature type="domain" description="GED" evidence="10">
    <location>
        <begin position="1722"/>
        <end position="1815"/>
    </location>
</feature>
<dbReference type="GO" id="GO:0003924">
    <property type="term" value="F:GTPase activity"/>
    <property type="evidence" value="ECO:0007669"/>
    <property type="project" value="InterPro"/>
</dbReference>
<evidence type="ECO:0000313" key="13">
    <source>
        <dbReference type="Proteomes" id="UP000570595"/>
    </source>
</evidence>
<feature type="region of interest" description="Disordered" evidence="6">
    <location>
        <begin position="657"/>
        <end position="685"/>
    </location>
</feature>
<comment type="caution">
    <text evidence="12">The sequence shown here is derived from an EMBL/GenBank/DDBJ whole genome shotgun (WGS) entry which is preliminary data.</text>
</comment>
<feature type="domain" description="C3H1-type" evidence="9">
    <location>
        <begin position="574"/>
        <end position="602"/>
    </location>
</feature>
<dbReference type="SMART" id="SM00220">
    <property type="entry name" value="S_TKc"/>
    <property type="match status" value="1"/>
</dbReference>
<dbReference type="PANTHER" id="PTHR11566">
    <property type="entry name" value="DYNAMIN"/>
    <property type="match status" value="1"/>
</dbReference>
<dbReference type="InterPro" id="IPR019762">
    <property type="entry name" value="Dynamin_GTPase_CS"/>
</dbReference>
<evidence type="ECO:0000259" key="8">
    <source>
        <dbReference type="PROSITE" id="PS50011"/>
    </source>
</evidence>
<dbReference type="InterPro" id="IPR017441">
    <property type="entry name" value="Protein_kinase_ATP_BS"/>
</dbReference>
<dbReference type="OrthoDB" id="5061070at2759"/>
<protein>
    <submittedName>
        <fullName evidence="12">Dynamin-1-like protein</fullName>
    </submittedName>
</protein>
<organism evidence="12 13">
    <name type="scientific">Perkinsus olseni</name>
    <name type="common">Perkinsus atlanticus</name>
    <dbReference type="NCBI Taxonomy" id="32597"/>
    <lineage>
        <taxon>Eukaryota</taxon>
        <taxon>Sar</taxon>
        <taxon>Alveolata</taxon>
        <taxon>Perkinsozoa</taxon>
        <taxon>Perkinsea</taxon>
        <taxon>Perkinsida</taxon>
        <taxon>Perkinsidae</taxon>
        <taxon>Perkinsus</taxon>
    </lineage>
</organism>
<dbReference type="PROSITE" id="PS50103">
    <property type="entry name" value="ZF_C3H1"/>
    <property type="match status" value="1"/>
</dbReference>
<proteinExistence type="inferred from homology"/>
<dbReference type="GO" id="GO:0005524">
    <property type="term" value="F:ATP binding"/>
    <property type="evidence" value="ECO:0007669"/>
    <property type="project" value="UniProtKB-UniRule"/>
</dbReference>
<dbReference type="InterPro" id="IPR027417">
    <property type="entry name" value="P-loop_NTPase"/>
</dbReference>
<feature type="domain" description="FHA" evidence="7">
    <location>
        <begin position="1808"/>
        <end position="1863"/>
    </location>
</feature>
<name>A0A7J6LCZ7_PEROL</name>
<gene>
    <name evidence="12" type="primary">DNM1L</name>
    <name evidence="12" type="ORF">FOZ61_006507</name>
</gene>
<dbReference type="Pfam" id="PF00498">
    <property type="entry name" value="FHA"/>
    <property type="match status" value="1"/>
</dbReference>
<dbReference type="PROSITE" id="PS51718">
    <property type="entry name" value="G_DYNAMIN_2"/>
    <property type="match status" value="1"/>
</dbReference>
<dbReference type="GO" id="GO:0004672">
    <property type="term" value="F:protein kinase activity"/>
    <property type="evidence" value="ECO:0007669"/>
    <property type="project" value="InterPro"/>
</dbReference>
<dbReference type="PANTHER" id="PTHR11566:SF21">
    <property type="entry name" value="DYNAMIN RELATED PROTEIN 1, ISOFORM A"/>
    <property type="match status" value="1"/>
</dbReference>
<feature type="domain" description="Protein kinase" evidence="8">
    <location>
        <begin position="57"/>
        <end position="346"/>
    </location>
</feature>
<dbReference type="PRINTS" id="PR00195">
    <property type="entry name" value="DYNAMIN"/>
</dbReference>
<keyword evidence="3" id="KW-0862">Zinc</keyword>
<dbReference type="GO" id="GO:0005737">
    <property type="term" value="C:cytoplasm"/>
    <property type="evidence" value="ECO:0007669"/>
    <property type="project" value="TreeGrafter"/>
</dbReference>
<dbReference type="SUPFAM" id="SSF56112">
    <property type="entry name" value="Protein kinase-like (PK-like)"/>
    <property type="match status" value="1"/>
</dbReference>
<dbReference type="GO" id="GO:0008017">
    <property type="term" value="F:microtubule binding"/>
    <property type="evidence" value="ECO:0007669"/>
    <property type="project" value="TreeGrafter"/>
</dbReference>
<dbReference type="PROSITE" id="PS00410">
    <property type="entry name" value="G_DYNAMIN_1"/>
    <property type="match status" value="1"/>
</dbReference>
<evidence type="ECO:0000256" key="6">
    <source>
        <dbReference type="SAM" id="MobiDB-lite"/>
    </source>
</evidence>
<dbReference type="CDD" id="cd08771">
    <property type="entry name" value="DLP_1"/>
    <property type="match status" value="1"/>
</dbReference>
<keyword evidence="3" id="KW-0863">Zinc-finger</keyword>
<evidence type="ECO:0000259" key="11">
    <source>
        <dbReference type="PROSITE" id="PS51718"/>
    </source>
</evidence>
<evidence type="ECO:0000259" key="10">
    <source>
        <dbReference type="PROSITE" id="PS51388"/>
    </source>
</evidence>
<dbReference type="GO" id="GO:0008270">
    <property type="term" value="F:zinc ion binding"/>
    <property type="evidence" value="ECO:0007669"/>
    <property type="project" value="UniProtKB-KW"/>
</dbReference>
<dbReference type="InterPro" id="IPR001401">
    <property type="entry name" value="Dynamin_GTPase"/>
</dbReference>
<dbReference type="Proteomes" id="UP000570595">
    <property type="component" value="Unassembled WGS sequence"/>
</dbReference>
<evidence type="ECO:0000256" key="4">
    <source>
        <dbReference type="PROSITE-ProRule" id="PRU10141"/>
    </source>
</evidence>
<dbReference type="InterPro" id="IPR000571">
    <property type="entry name" value="Znf_CCCH"/>
</dbReference>
<dbReference type="GO" id="GO:0016020">
    <property type="term" value="C:membrane"/>
    <property type="evidence" value="ECO:0007669"/>
    <property type="project" value="TreeGrafter"/>
</dbReference>
<dbReference type="Gene3D" id="1.20.120.1240">
    <property type="entry name" value="Dynamin, middle domain"/>
    <property type="match status" value="2"/>
</dbReference>
<dbReference type="Pfam" id="PF02212">
    <property type="entry name" value="GED"/>
    <property type="match status" value="1"/>
</dbReference>
<dbReference type="Pfam" id="PF01031">
    <property type="entry name" value="Dynamin_M"/>
    <property type="match status" value="1"/>
</dbReference>
<feature type="region of interest" description="Disordered" evidence="6">
    <location>
        <begin position="1"/>
        <end position="21"/>
    </location>
</feature>